<evidence type="ECO:0000256" key="1">
    <source>
        <dbReference type="SAM" id="Phobius"/>
    </source>
</evidence>
<keyword evidence="1" id="KW-1133">Transmembrane helix</keyword>
<name>A0A1H3VUS0_9BACT</name>
<dbReference type="AlphaFoldDB" id="A0A1H3VUS0"/>
<evidence type="ECO:0000313" key="3">
    <source>
        <dbReference type="Proteomes" id="UP000199409"/>
    </source>
</evidence>
<keyword evidence="3" id="KW-1185">Reference proteome</keyword>
<keyword evidence="1" id="KW-0472">Membrane</keyword>
<reference evidence="2 3" key="1">
    <citation type="submission" date="2016-10" db="EMBL/GenBank/DDBJ databases">
        <authorList>
            <person name="de Groot N.N."/>
        </authorList>
    </citation>
    <scope>NUCLEOTIDE SEQUENCE [LARGE SCALE GENOMIC DNA]</scope>
    <source>
        <strain evidence="2 3">DSM 7343</strain>
    </source>
</reference>
<gene>
    <name evidence="2" type="ORF">SAMN05660420_00299</name>
</gene>
<proteinExistence type="predicted"/>
<sequence length="46" mass="5043">MGKDIIKLLLLSIVVGAIILGLYFLGKSVDNQSKYKHPITQPGSSW</sequence>
<accession>A0A1H3VUS0</accession>
<keyword evidence="1" id="KW-0812">Transmembrane</keyword>
<organism evidence="2 3">
    <name type="scientific">Desulfuromusa kysingii</name>
    <dbReference type="NCBI Taxonomy" id="37625"/>
    <lineage>
        <taxon>Bacteria</taxon>
        <taxon>Pseudomonadati</taxon>
        <taxon>Thermodesulfobacteriota</taxon>
        <taxon>Desulfuromonadia</taxon>
        <taxon>Desulfuromonadales</taxon>
        <taxon>Geopsychrobacteraceae</taxon>
        <taxon>Desulfuromusa</taxon>
    </lineage>
</organism>
<protein>
    <submittedName>
        <fullName evidence="2">Uncharacterized protein</fullName>
    </submittedName>
</protein>
<feature type="transmembrane region" description="Helical" evidence="1">
    <location>
        <begin position="6"/>
        <end position="26"/>
    </location>
</feature>
<evidence type="ECO:0000313" key="2">
    <source>
        <dbReference type="EMBL" id="SDZ78585.1"/>
    </source>
</evidence>
<dbReference type="Proteomes" id="UP000199409">
    <property type="component" value="Unassembled WGS sequence"/>
</dbReference>
<dbReference type="EMBL" id="FNQN01000001">
    <property type="protein sequence ID" value="SDZ78585.1"/>
    <property type="molecule type" value="Genomic_DNA"/>
</dbReference>